<evidence type="ECO:0000313" key="10">
    <source>
        <dbReference type="EMBL" id="OAD68387.1"/>
    </source>
</evidence>
<dbReference type="EMBL" id="KV440995">
    <property type="protein sequence ID" value="OAD68387.1"/>
    <property type="molecule type" value="Genomic_DNA"/>
</dbReference>
<dbReference type="GO" id="GO:0008289">
    <property type="term" value="F:lipid binding"/>
    <property type="evidence" value="ECO:0007669"/>
    <property type="project" value="UniProtKB-UniRule"/>
</dbReference>
<protein>
    <recommendedName>
        <fullName evidence="8">Ubiquinone biosynthesis protein</fullName>
    </recommendedName>
</protein>
<evidence type="ECO:0000256" key="2">
    <source>
        <dbReference type="ARBA" id="ARBA00004749"/>
    </source>
</evidence>
<dbReference type="VEuPathDB" id="FungiDB:PHYBLDRAFT_127654"/>
<keyword evidence="4 8" id="KW-0831">Ubiquinone biosynthesis</keyword>
<keyword evidence="6 8" id="KW-0446">Lipid-binding</keyword>
<dbReference type="FunCoup" id="A0A167KLT4">
    <property type="interactions" value="198"/>
</dbReference>
<dbReference type="RefSeq" id="XP_018286427.1">
    <property type="nucleotide sequence ID" value="XM_018429179.1"/>
</dbReference>
<evidence type="ECO:0000256" key="6">
    <source>
        <dbReference type="ARBA" id="ARBA00023121"/>
    </source>
</evidence>
<evidence type="ECO:0000256" key="4">
    <source>
        <dbReference type="ARBA" id="ARBA00022688"/>
    </source>
</evidence>
<name>A0A167KLT4_PHYB8</name>
<dbReference type="Proteomes" id="UP000077315">
    <property type="component" value="Unassembled WGS sequence"/>
</dbReference>
<accession>A0A167KLT4</accession>
<reference evidence="11" key="1">
    <citation type="submission" date="2015-06" db="EMBL/GenBank/DDBJ databases">
        <title>Expansion of signal transduction pathways in fungi by whole-genome duplication.</title>
        <authorList>
            <consortium name="DOE Joint Genome Institute"/>
            <person name="Corrochano L.M."/>
            <person name="Kuo A."/>
            <person name="Marcet-Houben M."/>
            <person name="Polaino S."/>
            <person name="Salamov A."/>
            <person name="Villalobos J.M."/>
            <person name="Alvarez M.I."/>
            <person name="Avalos J."/>
            <person name="Benito E.P."/>
            <person name="Benoit I."/>
            <person name="Burger G."/>
            <person name="Camino L.P."/>
            <person name="Canovas D."/>
            <person name="Cerda-Olmedo E."/>
            <person name="Cheng J.-F."/>
            <person name="Dominguez A."/>
            <person name="Elias M."/>
            <person name="Eslava A.P."/>
            <person name="Glaser F."/>
            <person name="Grimwood J."/>
            <person name="Gutierrez G."/>
            <person name="Heitman J."/>
            <person name="Henrissat B."/>
            <person name="Iturriaga E.A."/>
            <person name="Lang B.F."/>
            <person name="Lavin J.L."/>
            <person name="Lee S."/>
            <person name="Li W."/>
            <person name="Lindquist E."/>
            <person name="Lopez-Garcia S."/>
            <person name="Luque E.M."/>
            <person name="Marcos A.T."/>
            <person name="Martin J."/>
            <person name="McCluskey K."/>
            <person name="Medina H.R."/>
            <person name="Miralles-Duran A."/>
            <person name="Miyazaki A."/>
            <person name="Munoz-Torres E."/>
            <person name="Oguiza J.A."/>
            <person name="Ohm R."/>
            <person name="Olmedo M."/>
            <person name="Orejas M."/>
            <person name="Ortiz-Castellanos L."/>
            <person name="Pisabarro A.G."/>
            <person name="Rodriguez-Romero J."/>
            <person name="Ruiz-Herrera J."/>
            <person name="Ruiz-Vazquez R."/>
            <person name="Sanz C."/>
            <person name="Schackwitz W."/>
            <person name="Schmutz J."/>
            <person name="Shahriari M."/>
            <person name="Shelest E."/>
            <person name="Silva-Franco F."/>
            <person name="Soanes D."/>
            <person name="Syed K."/>
            <person name="Tagua V.G."/>
            <person name="Talbot N.J."/>
            <person name="Thon M."/>
            <person name="De vries R.P."/>
            <person name="Wiebenga A."/>
            <person name="Yadav J.S."/>
            <person name="Braun E.L."/>
            <person name="Baker S."/>
            <person name="Garre V."/>
            <person name="Horwitz B."/>
            <person name="Torres-Martinez S."/>
            <person name="Idnurm A."/>
            <person name="Herrera-Estrella A."/>
            <person name="Gabaldon T."/>
            <person name="Grigoriev I.V."/>
        </authorList>
    </citation>
    <scope>NUCLEOTIDE SEQUENCE [LARGE SCALE GENOMIC DNA]</scope>
    <source>
        <strain evidence="11">NRRL 1555(-)</strain>
    </source>
</reference>
<comment type="subcellular location">
    <subcellularLocation>
        <location evidence="1 8">Mitochondrion</location>
    </subcellularLocation>
</comment>
<dbReference type="GO" id="GO:0005743">
    <property type="term" value="C:mitochondrial inner membrane"/>
    <property type="evidence" value="ECO:0007669"/>
    <property type="project" value="TreeGrafter"/>
</dbReference>
<gene>
    <name evidence="10" type="ORF">PHYBLDRAFT_127654</name>
</gene>
<evidence type="ECO:0000256" key="1">
    <source>
        <dbReference type="ARBA" id="ARBA00004173"/>
    </source>
</evidence>
<organism evidence="10 11">
    <name type="scientific">Phycomyces blakesleeanus (strain ATCC 8743b / DSM 1359 / FGSC 10004 / NBRC 33097 / NRRL 1555)</name>
    <dbReference type="NCBI Taxonomy" id="763407"/>
    <lineage>
        <taxon>Eukaryota</taxon>
        <taxon>Fungi</taxon>
        <taxon>Fungi incertae sedis</taxon>
        <taxon>Mucoromycota</taxon>
        <taxon>Mucoromycotina</taxon>
        <taxon>Mucoromycetes</taxon>
        <taxon>Mucorales</taxon>
        <taxon>Phycomycetaceae</taxon>
        <taxon>Phycomyces</taxon>
    </lineage>
</organism>
<evidence type="ECO:0000256" key="3">
    <source>
        <dbReference type="ARBA" id="ARBA00010766"/>
    </source>
</evidence>
<keyword evidence="7 8" id="KW-0496">Mitochondrion</keyword>
<comment type="pathway">
    <text evidence="2 8">Cofactor biosynthesis; ubiquinone biosynthesis.</text>
</comment>
<dbReference type="Pfam" id="PF08511">
    <property type="entry name" value="COQ9"/>
    <property type="match status" value="1"/>
</dbReference>
<evidence type="ECO:0000256" key="5">
    <source>
        <dbReference type="ARBA" id="ARBA00022946"/>
    </source>
</evidence>
<dbReference type="InParanoid" id="A0A167KLT4"/>
<dbReference type="GO" id="GO:0006744">
    <property type="term" value="P:ubiquinone biosynthetic process"/>
    <property type="evidence" value="ECO:0007669"/>
    <property type="project" value="UniProtKB-UniRule"/>
</dbReference>
<dbReference type="UniPathway" id="UPA00232"/>
<dbReference type="GeneID" id="28990085"/>
<evidence type="ECO:0000259" key="9">
    <source>
        <dbReference type="Pfam" id="PF08511"/>
    </source>
</evidence>
<dbReference type="OrthoDB" id="619536at2759"/>
<dbReference type="Gene3D" id="1.10.357.10">
    <property type="entry name" value="Tetracycline Repressor, domain 2"/>
    <property type="match status" value="1"/>
</dbReference>
<dbReference type="PANTHER" id="PTHR21427">
    <property type="entry name" value="UBIQUINONE BIOSYNTHESIS PROTEIN COQ9, MITOCHONDRIAL"/>
    <property type="match status" value="1"/>
</dbReference>
<keyword evidence="5" id="KW-0809">Transit peptide</keyword>
<evidence type="ECO:0000313" key="11">
    <source>
        <dbReference type="Proteomes" id="UP000077315"/>
    </source>
</evidence>
<comment type="function">
    <text evidence="8">Membrane-associated protein that warps the membrane surface to access and bind aromatic isoprenes with high specificity, including ubiquinone (CoQ) isoprene intermediates and presents them directly to Coq7, therefore facilitating the Coq7-mediated hydroxylase step. Participates in the biosynthesis of coenzyme Q, also named ubiquinone, an essential lipid-soluble electron transporter for aerobic cellular respiration.</text>
</comment>
<dbReference type="PANTHER" id="PTHR21427:SF19">
    <property type="entry name" value="UBIQUINONE BIOSYNTHESIS PROTEIN COQ9, MITOCHONDRIAL"/>
    <property type="match status" value="1"/>
</dbReference>
<comment type="similarity">
    <text evidence="3 8">Belongs to the COQ9 family.</text>
</comment>
<evidence type="ECO:0000256" key="8">
    <source>
        <dbReference type="RuleBase" id="RU366063"/>
    </source>
</evidence>
<evidence type="ECO:0000256" key="7">
    <source>
        <dbReference type="ARBA" id="ARBA00023128"/>
    </source>
</evidence>
<dbReference type="InterPro" id="IPR013718">
    <property type="entry name" value="COQ9_C"/>
</dbReference>
<feature type="domain" description="COQ9 C-terminal" evidence="9">
    <location>
        <begin position="108"/>
        <end position="176"/>
    </location>
</feature>
<dbReference type="FunFam" id="1.10.357.10:FF:000004">
    <property type="entry name" value="Ubiquinone biosynthesis protein COQ9, mitochondrial"/>
    <property type="match status" value="1"/>
</dbReference>
<dbReference type="NCBIfam" id="TIGR02396">
    <property type="entry name" value="diverge_rpsU"/>
    <property type="match status" value="1"/>
</dbReference>
<sequence>MLQATLPYIQQHGWTMDAMTQGAKSLGYPSVAHGVFPGGEAGLVDAFLTDCRRRFIAMAEERQNTGQFEGYTVNEKVKMLTIMRIGMMKPYIKTWPEALAIMAHPTNVPMSLKHLSEVVDDIWFYAGDRSPDMDWYTKRASLAAIYSSTEVFMTQDVSPNHAETFRFLNRRLDEVAWIDASARQLGTMLAFGAKSMMGMLATRGGRFN</sequence>
<keyword evidence="11" id="KW-1185">Reference proteome</keyword>
<dbReference type="AlphaFoldDB" id="A0A167KLT4"/>
<proteinExistence type="inferred from homology"/>
<dbReference type="InterPro" id="IPR012762">
    <property type="entry name" value="Ubiq_biosynth_COQ9"/>
</dbReference>
<dbReference type="STRING" id="763407.A0A167KLT4"/>